<feature type="region of interest" description="Disordered" evidence="1">
    <location>
        <begin position="152"/>
        <end position="174"/>
    </location>
</feature>
<dbReference type="AlphaFoldDB" id="A0AAD3CXG9"/>
<gene>
    <name evidence="2" type="ORF">CTEN210_09246</name>
</gene>
<dbReference type="Gene3D" id="3.40.50.720">
    <property type="entry name" value="NAD(P)-binding Rossmann-like Domain"/>
    <property type="match status" value="1"/>
</dbReference>
<evidence type="ECO:0000256" key="1">
    <source>
        <dbReference type="SAM" id="MobiDB-lite"/>
    </source>
</evidence>
<sequence>MGAGGKSDMTRLHISDLRSASRDPLASKLRQTLKRVLKKDKDVLDMSFIEDVDKLAVLFSSEKTVVKLADFTEEQKKEGIHKFGAVDNMRIRVIPVLGTMPAIMGQSLAGLTLCEIGNKPFSPTSGERVGRNVRHRILQHYKNREVKLCDEIEANSPPVEQDDSKDESDGRPQRLIDGKWVGSIQIDSDDVEYLLAEVWRNRCCVSGETLGTVLELTRWDLSKPSNCQNIVLLGVKAMKAFDKAQEETGDGRNSIPEELRKKIELRLASCKVDSRA</sequence>
<protein>
    <submittedName>
        <fullName evidence="2">Uncharacterized protein</fullName>
    </submittedName>
</protein>
<dbReference type="GO" id="GO:0061503">
    <property type="term" value="F:tRNA threonylcarbamoyladenosine dehydratase"/>
    <property type="evidence" value="ECO:0007669"/>
    <property type="project" value="TreeGrafter"/>
</dbReference>
<dbReference type="PANTHER" id="PTHR43267">
    <property type="entry name" value="TRNA THREONYLCARBAMOYLADENOSINE DEHYDRATASE"/>
    <property type="match status" value="1"/>
</dbReference>
<keyword evidence="3" id="KW-1185">Reference proteome</keyword>
<name>A0AAD3CXG9_9STRA</name>
<dbReference type="InterPro" id="IPR045886">
    <property type="entry name" value="ThiF/MoeB/HesA"/>
</dbReference>
<comment type="caution">
    <text evidence="2">The sequence shown here is derived from an EMBL/GenBank/DDBJ whole genome shotgun (WGS) entry which is preliminary data.</text>
</comment>
<dbReference type="Proteomes" id="UP001054902">
    <property type="component" value="Unassembled WGS sequence"/>
</dbReference>
<accession>A0AAD3CXG9</accession>
<dbReference type="EMBL" id="BLLK01000046">
    <property type="protein sequence ID" value="GFH52770.1"/>
    <property type="molecule type" value="Genomic_DNA"/>
</dbReference>
<dbReference type="GO" id="GO:0061504">
    <property type="term" value="P:cyclic threonylcarbamoyladenosine biosynthetic process"/>
    <property type="evidence" value="ECO:0007669"/>
    <property type="project" value="TreeGrafter"/>
</dbReference>
<reference evidence="2 3" key="1">
    <citation type="journal article" date="2021" name="Sci. Rep.">
        <title>The genome of the diatom Chaetoceros tenuissimus carries an ancient integrated fragment of an extant virus.</title>
        <authorList>
            <person name="Hongo Y."/>
            <person name="Kimura K."/>
            <person name="Takaki Y."/>
            <person name="Yoshida Y."/>
            <person name="Baba S."/>
            <person name="Kobayashi G."/>
            <person name="Nagasaki K."/>
            <person name="Hano T."/>
            <person name="Tomaru Y."/>
        </authorList>
    </citation>
    <scope>NUCLEOTIDE SEQUENCE [LARGE SCALE GENOMIC DNA]</scope>
    <source>
        <strain evidence="2 3">NIES-3715</strain>
    </source>
</reference>
<evidence type="ECO:0000313" key="2">
    <source>
        <dbReference type="EMBL" id="GFH52770.1"/>
    </source>
</evidence>
<proteinExistence type="predicted"/>
<evidence type="ECO:0000313" key="3">
    <source>
        <dbReference type="Proteomes" id="UP001054902"/>
    </source>
</evidence>
<organism evidence="2 3">
    <name type="scientific">Chaetoceros tenuissimus</name>
    <dbReference type="NCBI Taxonomy" id="426638"/>
    <lineage>
        <taxon>Eukaryota</taxon>
        <taxon>Sar</taxon>
        <taxon>Stramenopiles</taxon>
        <taxon>Ochrophyta</taxon>
        <taxon>Bacillariophyta</taxon>
        <taxon>Coscinodiscophyceae</taxon>
        <taxon>Chaetocerotophycidae</taxon>
        <taxon>Chaetocerotales</taxon>
        <taxon>Chaetocerotaceae</taxon>
        <taxon>Chaetoceros</taxon>
    </lineage>
</organism>
<dbReference type="PANTHER" id="PTHR43267:SF2">
    <property type="entry name" value="TRNA THREONYLCARBAMOYLADENOSINE DEHYDRATASE 1-RELATED"/>
    <property type="match status" value="1"/>
</dbReference>